<accession>A0A316R6B9</accession>
<evidence type="ECO:0000313" key="1">
    <source>
        <dbReference type="EMBL" id="HBJ09346.1"/>
    </source>
</evidence>
<proteinExistence type="predicted"/>
<reference evidence="1 2" key="1">
    <citation type="journal article" date="2018" name="Nat. Biotechnol.">
        <title>A standardized bacterial taxonomy based on genome phylogeny substantially revises the tree of life.</title>
        <authorList>
            <person name="Parks D.H."/>
            <person name="Chuvochina M."/>
            <person name="Waite D.W."/>
            <person name="Rinke C."/>
            <person name="Skarshewski A."/>
            <person name="Chaumeil P.A."/>
            <person name="Hugenholtz P."/>
        </authorList>
    </citation>
    <scope>NUCLEOTIDE SEQUENCE [LARGE SCALE GENOMIC DNA]</scope>
    <source>
        <strain evidence="1">UBA11482</strain>
    </source>
</reference>
<dbReference type="InterPro" id="IPR011697">
    <property type="entry name" value="Peptidase_C26"/>
</dbReference>
<organism evidence="1 2">
    <name type="scientific">Coprobacter fastidiosus</name>
    <dbReference type="NCBI Taxonomy" id="1099853"/>
    <lineage>
        <taxon>Bacteria</taxon>
        <taxon>Pseudomonadati</taxon>
        <taxon>Bacteroidota</taxon>
        <taxon>Bacteroidia</taxon>
        <taxon>Bacteroidales</taxon>
        <taxon>Barnesiellaceae</taxon>
        <taxon>Coprobacter</taxon>
    </lineage>
</organism>
<dbReference type="EMBL" id="DNWC01000132">
    <property type="protein sequence ID" value="HBJ09346.1"/>
    <property type="molecule type" value="Genomic_DNA"/>
</dbReference>
<comment type="caution">
    <text evidence="1">The sequence shown here is derived from an EMBL/GenBank/DDBJ whole genome shotgun (WGS) entry which is preliminary data.</text>
</comment>
<dbReference type="Pfam" id="PF07722">
    <property type="entry name" value="Peptidase_C26"/>
    <property type="match status" value="1"/>
</dbReference>
<dbReference type="CDD" id="cd01301">
    <property type="entry name" value="rDP_like"/>
    <property type="match status" value="1"/>
</dbReference>
<sequence>MEKGNYPTDLDSLFRIIDEEICCSEDSKKPLIGITTYTKEGASCVANLYVNSVIQAGGSPVLIPLCDDIALLSGIVARLDGLLLTGGGDISPLFLNEEPHPKLQDVDLSRDCWEIAVLRMASLRQIPIFGICRGHQLINAVFGGKNYQDIPSQHLGEAIQHSQKQPREFVSHTVTVKPDTLLASLIGEGRIAVNSIHHQGVWEVAPGFIESAVAPDGANEGMESKTASIFSVQWHPEGLVCAGNKKMLNLFVHLVKEAEIYARAKNFHLRHVSLDSHCDTPMFFPDKIDIGIRDTRLKVDLPKMRDGQIDAECMVAYLPQKERDDVALEAATRKADAILNELKRQISVHQDRVGQAFSRKDLIELKQAGKKAIFLGIENGYAIGKDISNLSRFRDMGVVYMTLCHNGNNDICDSASGEPEHNGLSDFGKSVVREMNRIGMMVDLSHASEKSFYDALEVSSAPIIASHSSCRAICDHRRNLTDEQIVALARHGGVVQICLYLNFLTSKENTDVKCIVEHINHVVKLVGVDYVGIGSDFDGGGGIPGCDAANELINITKELIRQGYSENDLAKIWGGNFLRVMDQVQRVY</sequence>
<dbReference type="PROSITE" id="PS51365">
    <property type="entry name" value="RENAL_DIPEPTIDASE_2"/>
    <property type="match status" value="1"/>
</dbReference>
<dbReference type="InterPro" id="IPR008257">
    <property type="entry name" value="Pept_M19"/>
</dbReference>
<keyword evidence="1" id="KW-0378">Hydrolase</keyword>
<dbReference type="InterPro" id="IPR029062">
    <property type="entry name" value="Class_I_gatase-like"/>
</dbReference>
<dbReference type="GO" id="GO:0006508">
    <property type="term" value="P:proteolysis"/>
    <property type="evidence" value="ECO:0007669"/>
    <property type="project" value="InterPro"/>
</dbReference>
<dbReference type="InterPro" id="IPR032466">
    <property type="entry name" value="Metal_Hydrolase"/>
</dbReference>
<dbReference type="Pfam" id="PF01244">
    <property type="entry name" value="Peptidase_M19"/>
    <property type="match status" value="1"/>
</dbReference>
<dbReference type="GO" id="GO:0070573">
    <property type="term" value="F:metallodipeptidase activity"/>
    <property type="evidence" value="ECO:0007669"/>
    <property type="project" value="InterPro"/>
</dbReference>
<dbReference type="PANTHER" id="PTHR10443">
    <property type="entry name" value="MICROSOMAL DIPEPTIDASE"/>
    <property type="match status" value="1"/>
</dbReference>
<dbReference type="CDD" id="cd01745">
    <property type="entry name" value="GATase1_2"/>
    <property type="match status" value="1"/>
</dbReference>
<gene>
    <name evidence="1" type="ORF">DDY73_10120</name>
</gene>
<dbReference type="Gene3D" id="3.40.50.880">
    <property type="match status" value="1"/>
</dbReference>
<protein>
    <submittedName>
        <fullName evidence="1">Fused gamma-glutamyl-gamma-aminobutyrate hydrolase/peptidase</fullName>
    </submittedName>
</protein>
<dbReference type="PROSITE" id="PS51273">
    <property type="entry name" value="GATASE_TYPE_1"/>
    <property type="match status" value="1"/>
</dbReference>
<dbReference type="Gene3D" id="3.20.20.140">
    <property type="entry name" value="Metal-dependent hydrolases"/>
    <property type="match status" value="1"/>
</dbReference>
<dbReference type="Proteomes" id="UP000262954">
    <property type="component" value="Unassembled WGS sequence"/>
</dbReference>
<evidence type="ECO:0000313" key="2">
    <source>
        <dbReference type="Proteomes" id="UP000262954"/>
    </source>
</evidence>
<dbReference type="PANTHER" id="PTHR10443:SF12">
    <property type="entry name" value="DIPEPTIDASE"/>
    <property type="match status" value="1"/>
</dbReference>
<dbReference type="SUPFAM" id="SSF52317">
    <property type="entry name" value="Class I glutamine amidotransferase-like"/>
    <property type="match status" value="1"/>
</dbReference>
<dbReference type="SUPFAM" id="SSF51556">
    <property type="entry name" value="Metallo-dependent hydrolases"/>
    <property type="match status" value="1"/>
</dbReference>
<name>A0A316R6B9_9BACT</name>
<dbReference type="AlphaFoldDB" id="A0A316R6B9"/>